<reference evidence="2 3" key="1">
    <citation type="submission" date="2018-06" db="EMBL/GenBank/DDBJ databases">
        <authorList>
            <consortium name="Pathogen Informatics"/>
            <person name="Doyle S."/>
        </authorList>
    </citation>
    <scope>NUCLEOTIDE SEQUENCE [LARGE SCALE GENOMIC DNA]</scope>
    <source>
        <strain evidence="2 3">NCTC11679</strain>
    </source>
</reference>
<accession>A0A378H2C9</accession>
<feature type="region of interest" description="Disordered" evidence="1">
    <location>
        <begin position="16"/>
        <end position="37"/>
    </location>
</feature>
<sequence length="37" mass="4178">MVVVPALPERMTLNTNNVSKNDATNENCQESLRHTYS</sequence>
<evidence type="ECO:0000313" key="3">
    <source>
        <dbReference type="Proteomes" id="UP000255239"/>
    </source>
</evidence>
<protein>
    <submittedName>
        <fullName evidence="2">Uncharacterized protein</fullName>
    </submittedName>
</protein>
<dbReference type="EMBL" id="UGMG01000002">
    <property type="protein sequence ID" value="STX11316.1"/>
    <property type="molecule type" value="Genomic_DNA"/>
</dbReference>
<proteinExistence type="predicted"/>
<dbReference type="Proteomes" id="UP000255239">
    <property type="component" value="Unassembled WGS sequence"/>
</dbReference>
<dbReference type="AlphaFoldDB" id="A0A378H2C9"/>
<feature type="compositionally biased region" description="Polar residues" evidence="1">
    <location>
        <begin position="16"/>
        <end position="30"/>
    </location>
</feature>
<gene>
    <name evidence="2" type="ORF">NCTC11679_05771</name>
</gene>
<evidence type="ECO:0000313" key="2">
    <source>
        <dbReference type="EMBL" id="STX11316.1"/>
    </source>
</evidence>
<name>A0A378H2C9_KLEPN</name>
<evidence type="ECO:0000256" key="1">
    <source>
        <dbReference type="SAM" id="MobiDB-lite"/>
    </source>
</evidence>
<organism evidence="2 3">
    <name type="scientific">Klebsiella pneumoniae</name>
    <dbReference type="NCBI Taxonomy" id="573"/>
    <lineage>
        <taxon>Bacteria</taxon>
        <taxon>Pseudomonadati</taxon>
        <taxon>Pseudomonadota</taxon>
        <taxon>Gammaproteobacteria</taxon>
        <taxon>Enterobacterales</taxon>
        <taxon>Enterobacteriaceae</taxon>
        <taxon>Klebsiella/Raoultella group</taxon>
        <taxon>Klebsiella</taxon>
        <taxon>Klebsiella pneumoniae complex</taxon>
    </lineage>
</organism>